<name>A0A1G8JTW4_9RHOB</name>
<dbReference type="AlphaFoldDB" id="A0A1G8JTW4"/>
<dbReference type="InterPro" id="IPR050832">
    <property type="entry name" value="Bact_Acetyltransf"/>
</dbReference>
<feature type="domain" description="N-acetyltransferase" evidence="3">
    <location>
        <begin position="8"/>
        <end position="151"/>
    </location>
</feature>
<evidence type="ECO:0000256" key="1">
    <source>
        <dbReference type="ARBA" id="ARBA00022679"/>
    </source>
</evidence>
<dbReference type="Pfam" id="PF00583">
    <property type="entry name" value="Acetyltransf_1"/>
    <property type="match status" value="1"/>
</dbReference>
<keyword evidence="1 4" id="KW-0808">Transferase</keyword>
<dbReference type="PANTHER" id="PTHR43877:SF2">
    <property type="entry name" value="AMINOALKYLPHOSPHONATE N-ACETYLTRANSFERASE-RELATED"/>
    <property type="match status" value="1"/>
</dbReference>
<evidence type="ECO:0000313" key="5">
    <source>
        <dbReference type="Proteomes" id="UP000199340"/>
    </source>
</evidence>
<sequence length="151" mass="16266">MPRIEATDPTAPAPRALLAASAALMEELFDAEENHYLAPEELAADGIHFFVARDETDAVTGTIAMAEMDGYGEVKALFVDPDARGQGLAQTLLAHVEGVARERGLDWLRLETGDRLLAAVKLYRAAGFTTCGPFGDYEANSSSVFMEKFLG</sequence>
<dbReference type="InterPro" id="IPR016181">
    <property type="entry name" value="Acyl_CoA_acyltransferase"/>
</dbReference>
<gene>
    <name evidence="4" type="ORF">SAMN05421850_102256</name>
</gene>
<dbReference type="OrthoDB" id="9803233at2"/>
<accession>A0A1G8JTW4</accession>
<evidence type="ECO:0000259" key="3">
    <source>
        <dbReference type="PROSITE" id="PS51186"/>
    </source>
</evidence>
<dbReference type="EMBL" id="FNEB01000002">
    <property type="protein sequence ID" value="SDI34030.1"/>
    <property type="molecule type" value="Genomic_DNA"/>
</dbReference>
<dbReference type="Proteomes" id="UP000199340">
    <property type="component" value="Unassembled WGS sequence"/>
</dbReference>
<protein>
    <submittedName>
        <fullName evidence="4">Putative acetyltransferase</fullName>
    </submittedName>
</protein>
<organism evidence="4 5">
    <name type="scientific">Lutimaribacter saemankumensis</name>
    <dbReference type="NCBI Taxonomy" id="490829"/>
    <lineage>
        <taxon>Bacteria</taxon>
        <taxon>Pseudomonadati</taxon>
        <taxon>Pseudomonadota</taxon>
        <taxon>Alphaproteobacteria</taxon>
        <taxon>Rhodobacterales</taxon>
        <taxon>Roseobacteraceae</taxon>
        <taxon>Lutimaribacter</taxon>
    </lineage>
</organism>
<dbReference type="CDD" id="cd04301">
    <property type="entry name" value="NAT_SF"/>
    <property type="match status" value="1"/>
</dbReference>
<dbReference type="PANTHER" id="PTHR43877">
    <property type="entry name" value="AMINOALKYLPHOSPHONATE N-ACETYLTRANSFERASE-RELATED-RELATED"/>
    <property type="match status" value="1"/>
</dbReference>
<proteinExistence type="predicted"/>
<dbReference type="SUPFAM" id="SSF55729">
    <property type="entry name" value="Acyl-CoA N-acyltransferases (Nat)"/>
    <property type="match status" value="1"/>
</dbReference>
<dbReference type="GO" id="GO:0016747">
    <property type="term" value="F:acyltransferase activity, transferring groups other than amino-acyl groups"/>
    <property type="evidence" value="ECO:0007669"/>
    <property type="project" value="InterPro"/>
</dbReference>
<evidence type="ECO:0000256" key="2">
    <source>
        <dbReference type="ARBA" id="ARBA00023315"/>
    </source>
</evidence>
<dbReference type="STRING" id="490829.SAMN05421850_102256"/>
<dbReference type="RefSeq" id="WP_090027954.1">
    <property type="nucleotide sequence ID" value="NZ_FNEB01000002.1"/>
</dbReference>
<dbReference type="PROSITE" id="PS51186">
    <property type="entry name" value="GNAT"/>
    <property type="match status" value="1"/>
</dbReference>
<dbReference type="InterPro" id="IPR000182">
    <property type="entry name" value="GNAT_dom"/>
</dbReference>
<keyword evidence="2" id="KW-0012">Acyltransferase</keyword>
<reference evidence="4 5" key="1">
    <citation type="submission" date="2016-10" db="EMBL/GenBank/DDBJ databases">
        <authorList>
            <person name="de Groot N.N."/>
        </authorList>
    </citation>
    <scope>NUCLEOTIDE SEQUENCE [LARGE SCALE GENOMIC DNA]</scope>
    <source>
        <strain evidence="4 5">DSM 28010</strain>
    </source>
</reference>
<evidence type="ECO:0000313" key="4">
    <source>
        <dbReference type="EMBL" id="SDI34030.1"/>
    </source>
</evidence>
<dbReference type="Gene3D" id="3.40.630.30">
    <property type="match status" value="1"/>
</dbReference>
<keyword evidence="5" id="KW-1185">Reference proteome</keyword>